<keyword evidence="5" id="KW-1185">Reference proteome</keyword>
<reference evidence="4 5" key="1">
    <citation type="submission" date="2020-08" db="EMBL/GenBank/DDBJ databases">
        <title>Genomic Encyclopedia of Type Strains, Phase III (KMG-III): the genomes of soil and plant-associated and newly described type strains.</title>
        <authorList>
            <person name="Whitman W."/>
        </authorList>
    </citation>
    <scope>NUCLEOTIDE SEQUENCE [LARGE SCALE GENOMIC DNA]</scope>
    <source>
        <strain evidence="4 5">CECT 8654</strain>
    </source>
</reference>
<feature type="domain" description="Flavodoxin-like" evidence="3">
    <location>
        <begin position="4"/>
        <end position="151"/>
    </location>
</feature>
<name>A0A7W4W2H9_9GAMM</name>
<evidence type="ECO:0000256" key="2">
    <source>
        <dbReference type="ARBA" id="ARBA00022643"/>
    </source>
</evidence>
<dbReference type="Pfam" id="PF03358">
    <property type="entry name" value="FMN_red"/>
    <property type="match status" value="1"/>
</dbReference>
<accession>A0A7W4W2H9</accession>
<keyword evidence="1" id="KW-0285">Flavoprotein</keyword>
<evidence type="ECO:0000313" key="5">
    <source>
        <dbReference type="Proteomes" id="UP000537130"/>
    </source>
</evidence>
<keyword evidence="2" id="KW-0288">FMN</keyword>
<dbReference type="GO" id="GO:0010181">
    <property type="term" value="F:FMN binding"/>
    <property type="evidence" value="ECO:0007669"/>
    <property type="project" value="InterPro"/>
</dbReference>
<dbReference type="InterPro" id="IPR029039">
    <property type="entry name" value="Flavoprotein-like_sf"/>
</dbReference>
<proteinExistence type="predicted"/>
<dbReference type="GO" id="GO:0016491">
    <property type="term" value="F:oxidoreductase activity"/>
    <property type="evidence" value="ECO:0007669"/>
    <property type="project" value="InterPro"/>
</dbReference>
<sequence length="151" mass="15837">MKALLIVYHTQSGSSQALAEAAASGAAAEEGVTVELKRAMEADANDLRACDGVLFVTPENFGYLSGGMKDFFDRTYYPCDPGSLARPYMLIVSCGNDGSGAVRQLERIVKGYPLKAAAEPLIVRGEPSAEHLEAASDLGLSFAAGLGMGIF</sequence>
<dbReference type="SUPFAM" id="SSF52218">
    <property type="entry name" value="Flavoproteins"/>
    <property type="match status" value="1"/>
</dbReference>
<dbReference type="PROSITE" id="PS50902">
    <property type="entry name" value="FLAVODOXIN_LIKE"/>
    <property type="match status" value="1"/>
</dbReference>
<dbReference type="InterPro" id="IPR008254">
    <property type="entry name" value="Flavodoxin/NO_synth"/>
</dbReference>
<dbReference type="EMBL" id="JACHWY010000001">
    <property type="protein sequence ID" value="MBB3046238.1"/>
    <property type="molecule type" value="Genomic_DNA"/>
</dbReference>
<dbReference type="Proteomes" id="UP000537130">
    <property type="component" value="Unassembled WGS sequence"/>
</dbReference>
<dbReference type="Gene3D" id="3.40.50.360">
    <property type="match status" value="1"/>
</dbReference>
<gene>
    <name evidence="4" type="ORF">FHR99_000474</name>
</gene>
<dbReference type="AlphaFoldDB" id="A0A7W4W2H9"/>
<evidence type="ECO:0000259" key="3">
    <source>
        <dbReference type="PROSITE" id="PS50902"/>
    </source>
</evidence>
<organism evidence="4 5">
    <name type="scientific">Litorivivens lipolytica</name>
    <dbReference type="NCBI Taxonomy" id="1524264"/>
    <lineage>
        <taxon>Bacteria</taxon>
        <taxon>Pseudomonadati</taxon>
        <taxon>Pseudomonadota</taxon>
        <taxon>Gammaproteobacteria</taxon>
        <taxon>Litorivivens</taxon>
    </lineage>
</organism>
<evidence type="ECO:0000256" key="1">
    <source>
        <dbReference type="ARBA" id="ARBA00022630"/>
    </source>
</evidence>
<dbReference type="InterPro" id="IPR005025">
    <property type="entry name" value="FMN_Rdtase-like_dom"/>
</dbReference>
<evidence type="ECO:0000313" key="4">
    <source>
        <dbReference type="EMBL" id="MBB3046238.1"/>
    </source>
</evidence>
<comment type="caution">
    <text evidence="4">The sequence shown here is derived from an EMBL/GenBank/DDBJ whole genome shotgun (WGS) entry which is preliminary data.</text>
</comment>
<protein>
    <submittedName>
        <fullName evidence="4">Multimeric flavodoxin WrbA</fullName>
    </submittedName>
</protein>